<evidence type="ECO:0000313" key="2">
    <source>
        <dbReference type="Proteomes" id="UP001154114"/>
    </source>
</evidence>
<dbReference type="OrthoDB" id="7483510at2759"/>
<protein>
    <submittedName>
        <fullName evidence="1">Uncharacterized protein</fullName>
    </submittedName>
</protein>
<proteinExistence type="predicted"/>
<organism evidence="1 2">
    <name type="scientific">Chrysodeixis includens</name>
    <name type="common">Soybean looper</name>
    <name type="synonym">Pseudoplusia includens</name>
    <dbReference type="NCBI Taxonomy" id="689277"/>
    <lineage>
        <taxon>Eukaryota</taxon>
        <taxon>Metazoa</taxon>
        <taxon>Ecdysozoa</taxon>
        <taxon>Arthropoda</taxon>
        <taxon>Hexapoda</taxon>
        <taxon>Insecta</taxon>
        <taxon>Pterygota</taxon>
        <taxon>Neoptera</taxon>
        <taxon>Endopterygota</taxon>
        <taxon>Lepidoptera</taxon>
        <taxon>Glossata</taxon>
        <taxon>Ditrysia</taxon>
        <taxon>Noctuoidea</taxon>
        <taxon>Noctuidae</taxon>
        <taxon>Plusiinae</taxon>
        <taxon>Chrysodeixis</taxon>
    </lineage>
</organism>
<accession>A0A9N8KS18</accession>
<name>A0A9N8KS18_CHRIL</name>
<evidence type="ECO:0000313" key="1">
    <source>
        <dbReference type="EMBL" id="CAD0194805.1"/>
    </source>
</evidence>
<dbReference type="AlphaFoldDB" id="A0A9N8KS18"/>
<keyword evidence="2" id="KW-1185">Reference proteome</keyword>
<dbReference type="Proteomes" id="UP001154114">
    <property type="component" value="Chromosome 2"/>
</dbReference>
<dbReference type="EMBL" id="LR824005">
    <property type="protein sequence ID" value="CAD0194805.1"/>
    <property type="molecule type" value="Genomic_DNA"/>
</dbReference>
<gene>
    <name evidence="1" type="ORF">CINC_LOCUS5657</name>
</gene>
<dbReference type="PROSITE" id="PS51257">
    <property type="entry name" value="PROKAR_LIPOPROTEIN"/>
    <property type="match status" value="1"/>
</dbReference>
<sequence length="121" mass="12841">MWSRYRAHTGAARASVATSAAQSCVCARAPGGADRSQPGRALTAPHAGRPATMFAIIALDTVGTAFDLQESFTFLCHYARKVLERSVLRSCPNQIGPCVANTATRLVNTLTYIDEAGVTQV</sequence>
<reference evidence="1" key="1">
    <citation type="submission" date="2021-12" db="EMBL/GenBank/DDBJ databases">
        <authorList>
            <person name="King R."/>
        </authorList>
    </citation>
    <scope>NUCLEOTIDE SEQUENCE</scope>
</reference>